<proteinExistence type="predicted"/>
<comment type="caution">
    <text evidence="1">The sequence shown here is derived from an EMBL/GenBank/DDBJ whole genome shotgun (WGS) entry which is preliminary data.</text>
</comment>
<evidence type="ECO:0000313" key="2">
    <source>
        <dbReference type="Proteomes" id="UP001196980"/>
    </source>
</evidence>
<sequence length="252" mass="30304">MRDYPDETIIDNTTYGFEKVLKEDFFSINLLYRSDSNTRYVLKLSDFRFIFGGLLRPLASFFSRREYKIYQRVADIEGIPPLGPRYGRRGYFHLYVDGQVLHEFRGKLPEDFFTRLKGIIEEVHHRRIFYLDLNKLGNIIVGSDGLPYLIDFQVSIHFKQRRGITGYITDKIFTALIREDIYHLYKHKRRFQPDLMTPPELELAKRTGFNKWYNRLFGHPYRKVKRLIYPSGSNEIIWYKWKKIKDKNQNIP</sequence>
<evidence type="ECO:0008006" key="3">
    <source>
        <dbReference type="Google" id="ProtNLM"/>
    </source>
</evidence>
<evidence type="ECO:0000313" key="1">
    <source>
        <dbReference type="EMBL" id="MBV6340333.1"/>
    </source>
</evidence>
<organism evidence="1 2">
    <name type="scientific">Candidatus Magnetobacterium casense</name>
    <dbReference type="NCBI Taxonomy" id="1455061"/>
    <lineage>
        <taxon>Bacteria</taxon>
        <taxon>Pseudomonadati</taxon>
        <taxon>Nitrospirota</taxon>
        <taxon>Thermodesulfovibrionia</taxon>
        <taxon>Thermodesulfovibrionales</taxon>
        <taxon>Candidatus Magnetobacteriaceae</taxon>
        <taxon>Candidatus Magnetobacterium</taxon>
    </lineage>
</organism>
<dbReference type="RefSeq" id="WP_218250953.1">
    <property type="nucleotide sequence ID" value="NZ_JABXWD010000018.1"/>
</dbReference>
<accession>A0ABS6RUN8</accession>
<dbReference type="Proteomes" id="UP001196980">
    <property type="component" value="Unassembled WGS sequence"/>
</dbReference>
<gene>
    <name evidence="1" type="ORF">HWQ67_01925</name>
</gene>
<name>A0ABS6RUN8_9BACT</name>
<keyword evidence="2" id="KW-1185">Reference proteome</keyword>
<protein>
    <recommendedName>
        <fullName evidence="3">Serine/threonine protein kinase</fullName>
    </recommendedName>
</protein>
<reference evidence="1 2" key="1">
    <citation type="journal article" date="2020" name="J Geophys Res Biogeosci">
        <title>Magnetotaxis as an Adaptation to Enable Bacterial Shuttling of Microbial Sulfur and Sulfur Cycling Across Aquatic Oxic#Anoxic Interfaces.</title>
        <authorList>
            <person name="Li J."/>
            <person name="Liu P."/>
            <person name="Wang J."/>
            <person name="Roberts A.P."/>
            <person name="Pan Y."/>
        </authorList>
    </citation>
    <scope>NUCLEOTIDE SEQUENCE [LARGE SCALE GENOMIC DNA]</scope>
    <source>
        <strain evidence="1 2">MYR-1_YQ</strain>
    </source>
</reference>
<dbReference type="EMBL" id="JABXWD010000018">
    <property type="protein sequence ID" value="MBV6340333.1"/>
    <property type="molecule type" value="Genomic_DNA"/>
</dbReference>